<sequence length="255" mass="26762">MAIPGVAALLALAPLTAAQAAPAELPPDTPTFDFSDCPTLSANYDPNQSQCFNVVVVGGKFQLGKVDKAIEKPIKITYASLWNNTTQRPETVFGKLRAEPMLIEGVFGDPLLTAVYATPEYAGKWETPPGTNFSINTALKVRLQGRVLPVDCHIGSNSDAINLNLITGTTAPPAPNTPITGEKVRVVGTQGPVTVRQGTHVENSFRAPGANGCGLINGGLLDTIINSQAGTPSAAGKNTMIFKEFIGSVAYSKMP</sequence>
<comment type="caution">
    <text evidence="2">The sequence shown here is derived from an EMBL/GenBank/DDBJ whole genome shotgun (WGS) entry which is preliminary data.</text>
</comment>
<evidence type="ECO:0000313" key="3">
    <source>
        <dbReference type="Proteomes" id="UP000669179"/>
    </source>
</evidence>
<evidence type="ECO:0000313" key="2">
    <source>
        <dbReference type="EMBL" id="MBO2447967.1"/>
    </source>
</evidence>
<dbReference type="AlphaFoldDB" id="A0A939T683"/>
<evidence type="ECO:0000256" key="1">
    <source>
        <dbReference type="SAM" id="SignalP"/>
    </source>
</evidence>
<feature type="signal peptide" evidence="1">
    <location>
        <begin position="1"/>
        <end position="20"/>
    </location>
</feature>
<accession>A0A939T683</accession>
<gene>
    <name evidence="2" type="ORF">J4573_12760</name>
</gene>
<reference evidence="2" key="1">
    <citation type="submission" date="2021-03" db="EMBL/GenBank/DDBJ databases">
        <authorList>
            <person name="Kanchanasin P."/>
            <person name="Saeng-In P."/>
            <person name="Phongsopitanun W."/>
            <person name="Yuki M."/>
            <person name="Kudo T."/>
            <person name="Ohkuma M."/>
            <person name="Tanasupawat S."/>
        </authorList>
    </citation>
    <scope>NUCLEOTIDE SEQUENCE</scope>
    <source>
        <strain evidence="2">GKU 128</strain>
    </source>
</reference>
<keyword evidence="3" id="KW-1185">Reference proteome</keyword>
<dbReference type="Proteomes" id="UP000669179">
    <property type="component" value="Unassembled WGS sequence"/>
</dbReference>
<proteinExistence type="predicted"/>
<evidence type="ECO:0008006" key="4">
    <source>
        <dbReference type="Google" id="ProtNLM"/>
    </source>
</evidence>
<organism evidence="2 3">
    <name type="scientific">Actinomadura barringtoniae</name>
    <dbReference type="NCBI Taxonomy" id="1427535"/>
    <lineage>
        <taxon>Bacteria</taxon>
        <taxon>Bacillati</taxon>
        <taxon>Actinomycetota</taxon>
        <taxon>Actinomycetes</taxon>
        <taxon>Streptosporangiales</taxon>
        <taxon>Thermomonosporaceae</taxon>
        <taxon>Actinomadura</taxon>
    </lineage>
</organism>
<protein>
    <recommendedName>
        <fullName evidence="4">Secreted protein</fullName>
    </recommendedName>
</protein>
<feature type="chain" id="PRO_5037462857" description="Secreted protein" evidence="1">
    <location>
        <begin position="21"/>
        <end position="255"/>
    </location>
</feature>
<name>A0A939T683_9ACTN</name>
<keyword evidence="1" id="KW-0732">Signal</keyword>
<dbReference type="EMBL" id="JAGEOJ010000005">
    <property type="protein sequence ID" value="MBO2447967.1"/>
    <property type="molecule type" value="Genomic_DNA"/>
</dbReference>